<dbReference type="InterPro" id="IPR005097">
    <property type="entry name" value="Sacchrp_dh_NADP-bd"/>
</dbReference>
<evidence type="ECO:0000313" key="2">
    <source>
        <dbReference type="EMBL" id="KAB2331669.1"/>
    </source>
</evidence>
<dbReference type="SUPFAM" id="SSF51735">
    <property type="entry name" value="NAD(P)-binding Rossmann-fold domains"/>
    <property type="match status" value="1"/>
</dbReference>
<comment type="caution">
    <text evidence="2">The sequence shown here is derived from an EMBL/GenBank/DDBJ whole genome shotgun (WGS) entry which is preliminary data.</text>
</comment>
<dbReference type="OrthoDB" id="2666787at2"/>
<keyword evidence="3" id="KW-1185">Reference proteome</keyword>
<sequence length="353" mass="39705">MKNIMVVGASGALGRLVCNELQRLFDNQIKLIVTDYKMERGKRLADSFNSDTQFRYLNVDDVDNVKQVIKDVDLVVVILKQKIPAIQKACIENKIICIDVTPFYDFAEKVMDLDQGAIRNNIGSVIMSGFFPGLSGLMIKKAIMDFQEVTEVNMALLQNTNASVGVTGIVDMLNIISQPVTFHNEIEPGFTKKRKMHFVNHSKGKRVRLIDHSEIRLIHDKLINVQLYYWTSWNNNIFNSIVSLLNKMDLLKVMQKADKKLLSKTVKHNPNKDETAYLTVEVKGIAGGMKRTKIISAAASSDYFTTAMVTAAIAKISLHKNVIGVVCPFEITNLDEIISIMKSSDLIIEEFVM</sequence>
<dbReference type="RefSeq" id="WP_151574553.1">
    <property type="nucleotide sequence ID" value="NZ_WBOT01000004.1"/>
</dbReference>
<organism evidence="2 3">
    <name type="scientific">Bacillus mesophilum</name>
    <dbReference type="NCBI Taxonomy" id="1071718"/>
    <lineage>
        <taxon>Bacteria</taxon>
        <taxon>Bacillati</taxon>
        <taxon>Bacillota</taxon>
        <taxon>Bacilli</taxon>
        <taxon>Bacillales</taxon>
        <taxon>Bacillaceae</taxon>
        <taxon>Bacillus</taxon>
    </lineage>
</organism>
<dbReference type="InterPro" id="IPR036291">
    <property type="entry name" value="NAD(P)-bd_dom_sf"/>
</dbReference>
<proteinExistence type="predicted"/>
<protein>
    <recommendedName>
        <fullName evidence="1">Saccharopine dehydrogenase NADP binding domain-containing protein</fullName>
    </recommendedName>
</protein>
<feature type="domain" description="Saccharopine dehydrogenase NADP binding" evidence="1">
    <location>
        <begin position="4"/>
        <end position="118"/>
    </location>
</feature>
<dbReference type="Gene3D" id="3.30.360.10">
    <property type="entry name" value="Dihydrodipicolinate Reductase, domain 2"/>
    <property type="match status" value="1"/>
</dbReference>
<evidence type="ECO:0000259" key="1">
    <source>
        <dbReference type="Pfam" id="PF03435"/>
    </source>
</evidence>
<dbReference type="AlphaFoldDB" id="A0A7V7RK87"/>
<name>A0A7V7RK87_9BACI</name>
<reference evidence="2 3" key="1">
    <citation type="journal article" date="2014" name="Arch. Microbiol.">
        <title>Bacillus mesophilum sp. nov., strain IITR-54T, a novel 4-chlorobiphenyl dechlorinating bacterium.</title>
        <authorList>
            <person name="Manickam N."/>
            <person name="Singh N.K."/>
            <person name="Bajaj A."/>
            <person name="Kumar R.M."/>
            <person name="Kaur G."/>
            <person name="Kaur N."/>
            <person name="Bala M."/>
            <person name="Kumar A."/>
            <person name="Mayilraj S."/>
        </authorList>
    </citation>
    <scope>NUCLEOTIDE SEQUENCE [LARGE SCALE GENOMIC DNA]</scope>
    <source>
        <strain evidence="2 3">IITR-54</strain>
    </source>
</reference>
<dbReference type="EMBL" id="WBOT01000004">
    <property type="protein sequence ID" value="KAB2331669.1"/>
    <property type="molecule type" value="Genomic_DNA"/>
</dbReference>
<dbReference type="PANTHER" id="PTHR43796">
    <property type="entry name" value="CARBOXYNORSPERMIDINE SYNTHASE"/>
    <property type="match status" value="1"/>
</dbReference>
<gene>
    <name evidence="2" type="ORF">F7732_13395</name>
</gene>
<dbReference type="PANTHER" id="PTHR43796:SF2">
    <property type="entry name" value="CARBOXYNORSPERMIDINE SYNTHASE"/>
    <property type="match status" value="1"/>
</dbReference>
<evidence type="ECO:0000313" key="3">
    <source>
        <dbReference type="Proteomes" id="UP000441354"/>
    </source>
</evidence>
<dbReference type="Proteomes" id="UP000441354">
    <property type="component" value="Unassembled WGS sequence"/>
</dbReference>
<dbReference type="Pfam" id="PF03435">
    <property type="entry name" value="Sacchrp_dh_NADP"/>
    <property type="match status" value="1"/>
</dbReference>
<dbReference type="Gene3D" id="3.40.50.720">
    <property type="entry name" value="NAD(P)-binding Rossmann-like Domain"/>
    <property type="match status" value="1"/>
</dbReference>
<accession>A0A7V7RK87</accession>